<gene>
    <name evidence="1" type="ORF">J5U22_00713</name>
</gene>
<accession>A0A8F5BZ70</accession>
<organism evidence="1 2">
    <name type="scientific">Saccharolobus shibatae</name>
    <dbReference type="NCBI Taxonomy" id="2286"/>
    <lineage>
        <taxon>Archaea</taxon>
        <taxon>Thermoproteota</taxon>
        <taxon>Thermoprotei</taxon>
        <taxon>Sulfolobales</taxon>
        <taxon>Sulfolobaceae</taxon>
        <taxon>Saccharolobus</taxon>
    </lineage>
</organism>
<name>A0A8F5BZ70_9CREN</name>
<protein>
    <submittedName>
        <fullName evidence="1">Transcriptional regulator, wHTH</fullName>
    </submittedName>
</protein>
<keyword evidence="2" id="KW-1185">Reference proteome</keyword>
<dbReference type="GeneID" id="65556154"/>
<reference evidence="1 2" key="1">
    <citation type="journal article" date="2021" name="Environ. Microbiol.">
        <title>New insights into the diversity and evolution of the archaeal mobilome from three complete genomes of Saccharolobus shibatae.</title>
        <authorList>
            <person name="Medvedeva S."/>
            <person name="Brandt D."/>
            <person name="Cvirkaite-Krupovic V."/>
            <person name="Liu Y."/>
            <person name="Severinov K."/>
            <person name="Ishino S."/>
            <person name="Ishino Y."/>
            <person name="Prangishvili D."/>
            <person name="Kalinowski J."/>
            <person name="Krupovic M."/>
        </authorList>
    </citation>
    <scope>NUCLEOTIDE SEQUENCE [LARGE SCALE GENOMIC DNA]</scope>
    <source>
        <strain evidence="1 2">S38A</strain>
    </source>
</reference>
<dbReference type="InterPro" id="IPR036388">
    <property type="entry name" value="WH-like_DNA-bd_sf"/>
</dbReference>
<dbReference type="RefSeq" id="WP_314738036.1">
    <property type="nucleotide sequence ID" value="NZ_CP077713.1"/>
</dbReference>
<dbReference type="EMBL" id="CP077713">
    <property type="protein sequence ID" value="QXJ34167.1"/>
    <property type="molecule type" value="Genomic_DNA"/>
</dbReference>
<dbReference type="AlphaFoldDB" id="A0A8F5BZ70"/>
<dbReference type="InterPro" id="IPR008848">
    <property type="entry name" value="Plasmid_regulator_arc"/>
</dbReference>
<evidence type="ECO:0000313" key="1">
    <source>
        <dbReference type="EMBL" id="QXJ34167.1"/>
    </source>
</evidence>
<dbReference type="Pfam" id="PF05584">
    <property type="entry name" value="Sulfolobus_pRN"/>
    <property type="match status" value="1"/>
</dbReference>
<dbReference type="Proteomes" id="UP000694036">
    <property type="component" value="Chromosome"/>
</dbReference>
<dbReference type="InterPro" id="IPR036390">
    <property type="entry name" value="WH_DNA-bd_sf"/>
</dbReference>
<proteinExistence type="predicted"/>
<evidence type="ECO:0000313" key="2">
    <source>
        <dbReference type="Proteomes" id="UP000694036"/>
    </source>
</evidence>
<dbReference type="Gene3D" id="1.10.10.10">
    <property type="entry name" value="Winged helix-like DNA-binding domain superfamily/Winged helix DNA-binding domain"/>
    <property type="match status" value="1"/>
</dbReference>
<sequence length="66" mass="7625">MKKELTQKQKILIILVERGALTLEELERYTKIPRNSLLKNLSQLAAEGKITRGWLDIGGRKYRSTL</sequence>
<dbReference type="SUPFAM" id="SSF46785">
    <property type="entry name" value="Winged helix' DNA-binding domain"/>
    <property type="match status" value="1"/>
</dbReference>